<dbReference type="PROSITE" id="PS50011">
    <property type="entry name" value="PROTEIN_KINASE_DOM"/>
    <property type="match status" value="1"/>
</dbReference>
<dbReference type="GO" id="GO:0004672">
    <property type="term" value="F:protein kinase activity"/>
    <property type="evidence" value="ECO:0007669"/>
    <property type="project" value="InterPro"/>
</dbReference>
<dbReference type="EMBL" id="MU128993">
    <property type="protein sequence ID" value="KAF9511982.1"/>
    <property type="molecule type" value="Genomic_DNA"/>
</dbReference>
<organism evidence="2 3">
    <name type="scientific">Hydnum rufescens UP504</name>
    <dbReference type="NCBI Taxonomy" id="1448309"/>
    <lineage>
        <taxon>Eukaryota</taxon>
        <taxon>Fungi</taxon>
        <taxon>Dikarya</taxon>
        <taxon>Basidiomycota</taxon>
        <taxon>Agaricomycotina</taxon>
        <taxon>Agaricomycetes</taxon>
        <taxon>Cantharellales</taxon>
        <taxon>Hydnaceae</taxon>
        <taxon>Hydnum</taxon>
    </lineage>
</organism>
<dbReference type="AlphaFoldDB" id="A0A9P6AUK7"/>
<evidence type="ECO:0000313" key="2">
    <source>
        <dbReference type="EMBL" id="KAF9511982.1"/>
    </source>
</evidence>
<dbReference type="SUPFAM" id="SSF56112">
    <property type="entry name" value="Protein kinase-like (PK-like)"/>
    <property type="match status" value="1"/>
</dbReference>
<evidence type="ECO:0000259" key="1">
    <source>
        <dbReference type="PROSITE" id="PS50011"/>
    </source>
</evidence>
<sequence>MDWNTFINRALYTATCVGHVNIIPTDFGLSKYLDQSPTSTANRGSIRWLAPESLEKEIPRGT</sequence>
<dbReference type="OrthoDB" id="6219513at2759"/>
<gene>
    <name evidence="2" type="ORF">BS47DRAFT_1394668</name>
</gene>
<feature type="domain" description="Protein kinase" evidence="1">
    <location>
        <begin position="1"/>
        <end position="62"/>
    </location>
</feature>
<dbReference type="InterPro" id="IPR000719">
    <property type="entry name" value="Prot_kinase_dom"/>
</dbReference>
<dbReference type="Gene3D" id="1.10.510.10">
    <property type="entry name" value="Transferase(Phosphotransferase) domain 1"/>
    <property type="match status" value="1"/>
</dbReference>
<dbReference type="Proteomes" id="UP000886523">
    <property type="component" value="Unassembled WGS sequence"/>
</dbReference>
<comment type="caution">
    <text evidence="2">The sequence shown here is derived from an EMBL/GenBank/DDBJ whole genome shotgun (WGS) entry which is preliminary data.</text>
</comment>
<keyword evidence="3" id="KW-1185">Reference proteome</keyword>
<name>A0A9P6AUK7_9AGAM</name>
<protein>
    <recommendedName>
        <fullName evidence="1">Protein kinase domain-containing protein</fullName>
    </recommendedName>
</protein>
<reference evidence="2" key="1">
    <citation type="journal article" date="2020" name="Nat. Commun.">
        <title>Large-scale genome sequencing of mycorrhizal fungi provides insights into the early evolution of symbiotic traits.</title>
        <authorList>
            <person name="Miyauchi S."/>
            <person name="Kiss E."/>
            <person name="Kuo A."/>
            <person name="Drula E."/>
            <person name="Kohler A."/>
            <person name="Sanchez-Garcia M."/>
            <person name="Morin E."/>
            <person name="Andreopoulos B."/>
            <person name="Barry K.W."/>
            <person name="Bonito G."/>
            <person name="Buee M."/>
            <person name="Carver A."/>
            <person name="Chen C."/>
            <person name="Cichocki N."/>
            <person name="Clum A."/>
            <person name="Culley D."/>
            <person name="Crous P.W."/>
            <person name="Fauchery L."/>
            <person name="Girlanda M."/>
            <person name="Hayes R.D."/>
            <person name="Keri Z."/>
            <person name="LaButti K."/>
            <person name="Lipzen A."/>
            <person name="Lombard V."/>
            <person name="Magnuson J."/>
            <person name="Maillard F."/>
            <person name="Murat C."/>
            <person name="Nolan M."/>
            <person name="Ohm R.A."/>
            <person name="Pangilinan J."/>
            <person name="Pereira M.F."/>
            <person name="Perotto S."/>
            <person name="Peter M."/>
            <person name="Pfister S."/>
            <person name="Riley R."/>
            <person name="Sitrit Y."/>
            <person name="Stielow J.B."/>
            <person name="Szollosi G."/>
            <person name="Zifcakova L."/>
            <person name="Stursova M."/>
            <person name="Spatafora J.W."/>
            <person name="Tedersoo L."/>
            <person name="Vaario L.M."/>
            <person name="Yamada A."/>
            <person name="Yan M."/>
            <person name="Wang P."/>
            <person name="Xu J."/>
            <person name="Bruns T."/>
            <person name="Baldrian P."/>
            <person name="Vilgalys R."/>
            <person name="Dunand C."/>
            <person name="Henrissat B."/>
            <person name="Grigoriev I.V."/>
            <person name="Hibbett D."/>
            <person name="Nagy L.G."/>
            <person name="Martin F.M."/>
        </authorList>
    </citation>
    <scope>NUCLEOTIDE SEQUENCE</scope>
    <source>
        <strain evidence="2">UP504</strain>
    </source>
</reference>
<dbReference type="InterPro" id="IPR011009">
    <property type="entry name" value="Kinase-like_dom_sf"/>
</dbReference>
<proteinExistence type="predicted"/>
<evidence type="ECO:0000313" key="3">
    <source>
        <dbReference type="Proteomes" id="UP000886523"/>
    </source>
</evidence>
<dbReference type="GO" id="GO:0005524">
    <property type="term" value="F:ATP binding"/>
    <property type="evidence" value="ECO:0007669"/>
    <property type="project" value="InterPro"/>
</dbReference>
<accession>A0A9P6AUK7</accession>